<sequence>MSRNYEPRPVRPAAASPSEPTRPSGVPSRRRRKTASPPTRLAPDLCGIAVRAEAPGARIEVGPELRVAALPPVPLADGAQGYFLREGGRQNLVYAVQAVSEAGAASGPRLFHALTR</sequence>
<proteinExistence type="predicted"/>
<name>A0A1S1NRC3_METEX</name>
<comment type="caution">
    <text evidence="2">The sequence shown here is derived from an EMBL/GenBank/DDBJ whole genome shotgun (WGS) entry which is preliminary data.</text>
</comment>
<dbReference type="Proteomes" id="UP000180215">
    <property type="component" value="Unassembled WGS sequence"/>
</dbReference>
<evidence type="ECO:0000313" key="3">
    <source>
        <dbReference type="Proteomes" id="UP000180215"/>
    </source>
</evidence>
<organism evidence="2 3">
    <name type="scientific">Methylorubrum extorquens</name>
    <name type="common">Methylobacterium dichloromethanicum</name>
    <name type="synonym">Methylobacterium extorquens</name>
    <dbReference type="NCBI Taxonomy" id="408"/>
    <lineage>
        <taxon>Bacteria</taxon>
        <taxon>Pseudomonadati</taxon>
        <taxon>Pseudomonadota</taxon>
        <taxon>Alphaproteobacteria</taxon>
        <taxon>Hyphomicrobiales</taxon>
        <taxon>Methylobacteriaceae</taxon>
        <taxon>Methylorubrum</taxon>
    </lineage>
</organism>
<evidence type="ECO:0000256" key="1">
    <source>
        <dbReference type="SAM" id="MobiDB-lite"/>
    </source>
</evidence>
<protein>
    <submittedName>
        <fullName evidence="2">Uncharacterized protein</fullName>
    </submittedName>
</protein>
<dbReference type="AlphaFoldDB" id="A0A1S1NRC3"/>
<reference evidence="2 3" key="1">
    <citation type="submission" date="2016-10" db="EMBL/GenBank/DDBJ databases">
        <title>Draft genome sequence of Methylobacterium extorquens CP3, a seed endophyte of Crotalaria pumila with plant growth-promoting and metal tolerance properties.</title>
        <authorList>
            <person name="Sanchez-Lopez A.S."/>
            <person name="Van Hamme J.D."/>
            <person name="Thijs S."/>
            <person name="Mcammond B.M."/>
            <person name="Stevens V."/>
            <person name="Gonzalez-Chavez M.D.C."/>
            <person name="Vangronsveld J."/>
        </authorList>
    </citation>
    <scope>NUCLEOTIDE SEQUENCE [LARGE SCALE GENOMIC DNA]</scope>
    <source>
        <strain evidence="2 3">CP3</strain>
    </source>
</reference>
<gene>
    <name evidence="2" type="ORF">BK022_26945</name>
</gene>
<accession>A0A1S1NRC3</accession>
<evidence type="ECO:0000313" key="2">
    <source>
        <dbReference type="EMBL" id="OHV07278.1"/>
    </source>
</evidence>
<feature type="region of interest" description="Disordered" evidence="1">
    <location>
        <begin position="1"/>
        <end position="42"/>
    </location>
</feature>
<dbReference type="EMBL" id="MNAO01000634">
    <property type="protein sequence ID" value="OHV07278.1"/>
    <property type="molecule type" value="Genomic_DNA"/>
</dbReference>